<dbReference type="PROSITE" id="PS52016">
    <property type="entry name" value="TONB_DEPENDENT_REC_3"/>
    <property type="match status" value="1"/>
</dbReference>
<keyword evidence="6" id="KW-0408">Iron</keyword>
<keyword evidence="2 11" id="KW-0813">Transport</keyword>
<feature type="domain" description="TonB-dependent receptor plug" evidence="15">
    <location>
        <begin position="57"/>
        <end position="162"/>
    </location>
</feature>
<dbReference type="GO" id="GO:0009279">
    <property type="term" value="C:cell outer membrane"/>
    <property type="evidence" value="ECO:0007669"/>
    <property type="project" value="UniProtKB-SubCell"/>
</dbReference>
<dbReference type="AlphaFoldDB" id="A0A6C0U2R4"/>
<evidence type="ECO:0000256" key="10">
    <source>
        <dbReference type="ARBA" id="ARBA00023237"/>
    </source>
</evidence>
<keyword evidence="7" id="KW-0406">Ion transport</keyword>
<evidence type="ECO:0000256" key="8">
    <source>
        <dbReference type="ARBA" id="ARBA00023077"/>
    </source>
</evidence>
<gene>
    <name evidence="16" type="ORF">G3T16_14695</name>
</gene>
<evidence type="ECO:0000256" key="3">
    <source>
        <dbReference type="ARBA" id="ARBA00022452"/>
    </source>
</evidence>
<evidence type="ECO:0000256" key="4">
    <source>
        <dbReference type="ARBA" id="ARBA00022496"/>
    </source>
</evidence>
<evidence type="ECO:0000256" key="9">
    <source>
        <dbReference type="ARBA" id="ARBA00023136"/>
    </source>
</evidence>
<evidence type="ECO:0000256" key="6">
    <source>
        <dbReference type="ARBA" id="ARBA00023004"/>
    </source>
</evidence>
<keyword evidence="17" id="KW-1185">Reference proteome</keyword>
<keyword evidence="13" id="KW-0732">Signal</keyword>
<dbReference type="GO" id="GO:0006826">
    <property type="term" value="P:iron ion transport"/>
    <property type="evidence" value="ECO:0007669"/>
    <property type="project" value="UniProtKB-KW"/>
</dbReference>
<dbReference type="InterPro" id="IPR039426">
    <property type="entry name" value="TonB-dep_rcpt-like"/>
</dbReference>
<dbReference type="RefSeq" id="WP_163495896.1">
    <property type="nucleotide sequence ID" value="NZ_CP048711.1"/>
</dbReference>
<evidence type="ECO:0000313" key="16">
    <source>
        <dbReference type="EMBL" id="QIB66462.1"/>
    </source>
</evidence>
<evidence type="ECO:0000259" key="14">
    <source>
        <dbReference type="Pfam" id="PF00593"/>
    </source>
</evidence>
<dbReference type="KEGG" id="kim:G3T16_14695"/>
<feature type="signal peptide" evidence="13">
    <location>
        <begin position="1"/>
        <end position="31"/>
    </location>
</feature>
<sequence>MKDTRQLLLQPRLLALTLSILLGSTGTVALAQNQSARQNVGAIEEVVVSARKRVENLQDIPDSVTAFSADVISDRRLERIDDFFAHTPNVRINNDQDTATNIISIRGVGSNRNQASAVAFSIDGVVLPDSDAFTMDLSDVERLEVLRGPQGALYGKGAIAGAINITTRRPTNEQESELKASTSSGDNWRVFGALSGPLIEDRLLARATVSHRDGNGTIKNALDGRGLDRNRQTRVTGRMLFESSQDLSFDLRAAYTRERGGSTWFSLYDVLGDTGGEITSDIASTRPSQDGPSVTQRKISDLSLAIDYENPWGTLTSITAYNRIDVFFNQDLDTSPFPMVPQAYQTRLTRSVSQELRLTSPGEERLRYIVGGYYQRSERDIDTAADLDLCLFTGSCFSAPNGGFVSSGVLPLVLADNRVTFDQQALFGQLSYDLIETVELTAALRYDSNDARIDDYAANLVAKETFSKLQPKFSLAYVPADSLTLYGTYSEGFKSGNFNPASAGSAFPRVVEGEKSRNYELGAKTTWFDRRLVVNLATFYTEHLNPQIFQLDAATFTQGSLNAEKAEIKGVEVELTARPAAGLDVNAGVGYIDTEIVDFDGSTDAYVGQQLPNAPRFTVNVGAQYQRPLIADVAGRVRLDYHAVGRQSFQDFQNPADPDTYLFQKSYSTLDGQLGLVGNNWSATLFVKNLLDRDYATSAFSRFIFAAGYAQLGKDAVQIDPGRIVGVELSLQL</sequence>
<keyword evidence="8 12" id="KW-0798">TonB box</keyword>
<keyword evidence="9 11" id="KW-0472">Membrane</keyword>
<evidence type="ECO:0000256" key="11">
    <source>
        <dbReference type="PROSITE-ProRule" id="PRU01360"/>
    </source>
</evidence>
<comment type="similarity">
    <text evidence="11 12">Belongs to the TonB-dependent receptor family.</text>
</comment>
<keyword evidence="16" id="KW-0675">Receptor</keyword>
<evidence type="ECO:0000259" key="15">
    <source>
        <dbReference type="Pfam" id="PF07715"/>
    </source>
</evidence>
<dbReference type="InterPro" id="IPR000531">
    <property type="entry name" value="Beta-barrel_TonB"/>
</dbReference>
<feature type="chain" id="PRO_5025586146" evidence="13">
    <location>
        <begin position="32"/>
        <end position="733"/>
    </location>
</feature>
<keyword evidence="4" id="KW-0410">Iron transport</keyword>
<name>A0A6C0U2R4_9GAMM</name>
<keyword evidence="3 11" id="KW-1134">Transmembrane beta strand</keyword>
<protein>
    <submittedName>
        <fullName evidence="16">TonB-dependent receptor</fullName>
    </submittedName>
</protein>
<keyword evidence="10 11" id="KW-0998">Cell outer membrane</keyword>
<dbReference type="PANTHER" id="PTHR32552:SF81">
    <property type="entry name" value="TONB-DEPENDENT OUTER MEMBRANE RECEPTOR"/>
    <property type="match status" value="1"/>
</dbReference>
<dbReference type="InterPro" id="IPR036942">
    <property type="entry name" value="Beta-barrel_TonB_sf"/>
</dbReference>
<dbReference type="CDD" id="cd01347">
    <property type="entry name" value="ligand_gated_channel"/>
    <property type="match status" value="1"/>
</dbReference>
<proteinExistence type="inferred from homology"/>
<evidence type="ECO:0000256" key="12">
    <source>
        <dbReference type="RuleBase" id="RU003357"/>
    </source>
</evidence>
<dbReference type="Proteomes" id="UP000477680">
    <property type="component" value="Chromosome"/>
</dbReference>
<evidence type="ECO:0000256" key="5">
    <source>
        <dbReference type="ARBA" id="ARBA00022692"/>
    </source>
</evidence>
<dbReference type="EMBL" id="CP048711">
    <property type="protein sequence ID" value="QIB66462.1"/>
    <property type="molecule type" value="Genomic_DNA"/>
</dbReference>
<evidence type="ECO:0000256" key="2">
    <source>
        <dbReference type="ARBA" id="ARBA00022448"/>
    </source>
</evidence>
<evidence type="ECO:0000313" key="17">
    <source>
        <dbReference type="Proteomes" id="UP000477680"/>
    </source>
</evidence>
<comment type="subcellular location">
    <subcellularLocation>
        <location evidence="1 11">Cell outer membrane</location>
        <topology evidence="1 11">Multi-pass membrane protein</topology>
    </subcellularLocation>
</comment>
<accession>A0A6C0U2R4</accession>
<keyword evidence="5 11" id="KW-0812">Transmembrane</keyword>
<evidence type="ECO:0000256" key="13">
    <source>
        <dbReference type="SAM" id="SignalP"/>
    </source>
</evidence>
<feature type="domain" description="TonB-dependent receptor-like beta-barrel" evidence="14">
    <location>
        <begin position="254"/>
        <end position="690"/>
    </location>
</feature>
<organism evidence="16 17">
    <name type="scientific">Kineobactrum salinum</name>
    <dbReference type="NCBI Taxonomy" id="2708301"/>
    <lineage>
        <taxon>Bacteria</taxon>
        <taxon>Pseudomonadati</taxon>
        <taxon>Pseudomonadota</taxon>
        <taxon>Gammaproteobacteria</taxon>
        <taxon>Cellvibrionales</taxon>
        <taxon>Halieaceae</taxon>
        <taxon>Kineobactrum</taxon>
    </lineage>
</organism>
<evidence type="ECO:0000256" key="1">
    <source>
        <dbReference type="ARBA" id="ARBA00004571"/>
    </source>
</evidence>
<reference evidence="16 17" key="1">
    <citation type="submission" date="2020-02" db="EMBL/GenBank/DDBJ databases">
        <title>Genome sequencing for Kineobactrum sp. M2.</title>
        <authorList>
            <person name="Park S.-J."/>
        </authorList>
    </citation>
    <scope>NUCLEOTIDE SEQUENCE [LARGE SCALE GENOMIC DNA]</scope>
    <source>
        <strain evidence="16 17">M2</strain>
    </source>
</reference>
<dbReference type="SUPFAM" id="SSF56935">
    <property type="entry name" value="Porins"/>
    <property type="match status" value="1"/>
</dbReference>
<dbReference type="PANTHER" id="PTHR32552">
    <property type="entry name" value="FERRICHROME IRON RECEPTOR-RELATED"/>
    <property type="match status" value="1"/>
</dbReference>
<evidence type="ECO:0000256" key="7">
    <source>
        <dbReference type="ARBA" id="ARBA00023065"/>
    </source>
</evidence>
<dbReference type="InterPro" id="IPR012910">
    <property type="entry name" value="Plug_dom"/>
</dbReference>
<dbReference type="Gene3D" id="2.40.170.20">
    <property type="entry name" value="TonB-dependent receptor, beta-barrel domain"/>
    <property type="match status" value="1"/>
</dbReference>
<dbReference type="Pfam" id="PF00593">
    <property type="entry name" value="TonB_dep_Rec_b-barrel"/>
    <property type="match status" value="1"/>
</dbReference>
<dbReference type="Pfam" id="PF07715">
    <property type="entry name" value="Plug"/>
    <property type="match status" value="1"/>
</dbReference>